<accession>A0ABV8IC16</accession>
<sequence length="365" mass="38596">MNDRTDRSATGRTGTGQRSDAGGPGAGERPGGSRGRWSPAQSLFWRLFVINGLVFTVGTLVLALSPATVSSPVLLTEIPVLTVGLALILTANALLLRRSLAPLDALTALMQRVDLLRPSDRLADSGNGDLTHVIGAFNAMLDRLENERSTASAHALAAQEGERQRIARELHDEIGQSLTVVLLGLKRAADRAPDDVREELHTIQETVRASLDEVRQVARRLRPGVLEDLGLISAMNSLAADFSEMSGVPVTRRLDPRLPDLGNDAELVLYRIAQEGLTNVARHAGASRVELSLSREPGSVVLSIADDGRGGPIREGSGIRGMRERALLVGARLTVDHPPSGGTVVRLAVPAGGRGPVAPAGGGRE</sequence>
<evidence type="ECO:0000313" key="16">
    <source>
        <dbReference type="Proteomes" id="UP001595850"/>
    </source>
</evidence>
<dbReference type="PROSITE" id="PS50885">
    <property type="entry name" value="HAMP"/>
    <property type="match status" value="1"/>
</dbReference>
<keyword evidence="5" id="KW-0808">Transferase</keyword>
<proteinExistence type="predicted"/>
<dbReference type="InterPro" id="IPR003660">
    <property type="entry name" value="HAMP_dom"/>
</dbReference>
<dbReference type="Pfam" id="PF00672">
    <property type="entry name" value="HAMP"/>
    <property type="match status" value="1"/>
</dbReference>
<comment type="catalytic activity">
    <reaction evidence="1">
        <text>ATP + protein L-histidine = ADP + protein N-phospho-L-histidine.</text>
        <dbReference type="EC" id="2.7.13.3"/>
    </reaction>
</comment>
<evidence type="ECO:0000256" key="2">
    <source>
        <dbReference type="ARBA" id="ARBA00004370"/>
    </source>
</evidence>
<name>A0ABV8IC16_9ACTN</name>
<dbReference type="Gene3D" id="1.20.5.1930">
    <property type="match status" value="1"/>
</dbReference>
<feature type="domain" description="HAMP" evidence="14">
    <location>
        <begin position="97"/>
        <end position="149"/>
    </location>
</feature>
<evidence type="ECO:0000256" key="5">
    <source>
        <dbReference type="ARBA" id="ARBA00022679"/>
    </source>
</evidence>
<dbReference type="Proteomes" id="UP001595850">
    <property type="component" value="Unassembled WGS sequence"/>
</dbReference>
<dbReference type="CDD" id="cd16917">
    <property type="entry name" value="HATPase_UhpB-NarQ-NarX-like"/>
    <property type="match status" value="1"/>
</dbReference>
<feature type="region of interest" description="Disordered" evidence="12">
    <location>
        <begin position="1"/>
        <end position="35"/>
    </location>
</feature>
<dbReference type="PANTHER" id="PTHR24421:SF10">
    <property type="entry name" value="NITRATE_NITRITE SENSOR PROTEIN NARQ"/>
    <property type="match status" value="1"/>
</dbReference>
<dbReference type="PANTHER" id="PTHR24421">
    <property type="entry name" value="NITRATE/NITRITE SENSOR PROTEIN NARX-RELATED"/>
    <property type="match status" value="1"/>
</dbReference>
<keyword evidence="11" id="KW-0902">Two-component regulatory system</keyword>
<evidence type="ECO:0000256" key="9">
    <source>
        <dbReference type="ARBA" id="ARBA00022840"/>
    </source>
</evidence>
<feature type="transmembrane region" description="Helical" evidence="13">
    <location>
        <begin position="43"/>
        <end position="66"/>
    </location>
</feature>
<keyword evidence="13" id="KW-0472">Membrane</keyword>
<evidence type="ECO:0000256" key="4">
    <source>
        <dbReference type="ARBA" id="ARBA00022553"/>
    </source>
</evidence>
<dbReference type="EMBL" id="JBHSBM010000023">
    <property type="protein sequence ID" value="MFC4060567.1"/>
    <property type="molecule type" value="Genomic_DNA"/>
</dbReference>
<evidence type="ECO:0000256" key="10">
    <source>
        <dbReference type="ARBA" id="ARBA00022989"/>
    </source>
</evidence>
<evidence type="ECO:0000256" key="7">
    <source>
        <dbReference type="ARBA" id="ARBA00022741"/>
    </source>
</evidence>
<evidence type="ECO:0000313" key="15">
    <source>
        <dbReference type="EMBL" id="MFC4060567.1"/>
    </source>
</evidence>
<dbReference type="Pfam" id="PF07730">
    <property type="entry name" value="HisKA_3"/>
    <property type="match status" value="1"/>
</dbReference>
<dbReference type="SMART" id="SM00387">
    <property type="entry name" value="HATPase_c"/>
    <property type="match status" value="1"/>
</dbReference>
<evidence type="ECO:0000259" key="14">
    <source>
        <dbReference type="PROSITE" id="PS50885"/>
    </source>
</evidence>
<evidence type="ECO:0000256" key="13">
    <source>
        <dbReference type="SAM" id="Phobius"/>
    </source>
</evidence>
<dbReference type="Pfam" id="PF02518">
    <property type="entry name" value="HATPase_c"/>
    <property type="match status" value="1"/>
</dbReference>
<keyword evidence="10 13" id="KW-1133">Transmembrane helix</keyword>
<comment type="subcellular location">
    <subcellularLocation>
        <location evidence="2">Membrane</location>
    </subcellularLocation>
</comment>
<dbReference type="SUPFAM" id="SSF55874">
    <property type="entry name" value="ATPase domain of HSP90 chaperone/DNA topoisomerase II/histidine kinase"/>
    <property type="match status" value="1"/>
</dbReference>
<dbReference type="InterPro" id="IPR050482">
    <property type="entry name" value="Sensor_HK_TwoCompSys"/>
</dbReference>
<keyword evidence="9" id="KW-0067">ATP-binding</keyword>
<protein>
    <recommendedName>
        <fullName evidence="3">histidine kinase</fullName>
        <ecNumber evidence="3">2.7.13.3</ecNumber>
    </recommendedName>
</protein>
<keyword evidence="7" id="KW-0547">Nucleotide-binding</keyword>
<organism evidence="15 16">
    <name type="scientific">Planomonospora corallina</name>
    <dbReference type="NCBI Taxonomy" id="1806052"/>
    <lineage>
        <taxon>Bacteria</taxon>
        <taxon>Bacillati</taxon>
        <taxon>Actinomycetota</taxon>
        <taxon>Actinomycetes</taxon>
        <taxon>Streptosporangiales</taxon>
        <taxon>Streptosporangiaceae</taxon>
        <taxon>Planomonospora</taxon>
    </lineage>
</organism>
<dbReference type="InterPro" id="IPR003594">
    <property type="entry name" value="HATPase_dom"/>
</dbReference>
<keyword evidence="6 13" id="KW-0812">Transmembrane</keyword>
<dbReference type="GO" id="GO:0016301">
    <property type="term" value="F:kinase activity"/>
    <property type="evidence" value="ECO:0007669"/>
    <property type="project" value="UniProtKB-KW"/>
</dbReference>
<evidence type="ECO:0000256" key="12">
    <source>
        <dbReference type="SAM" id="MobiDB-lite"/>
    </source>
</evidence>
<keyword evidence="4" id="KW-0597">Phosphoprotein</keyword>
<evidence type="ECO:0000256" key="8">
    <source>
        <dbReference type="ARBA" id="ARBA00022777"/>
    </source>
</evidence>
<reference evidence="16" key="1">
    <citation type="journal article" date="2019" name="Int. J. Syst. Evol. Microbiol.">
        <title>The Global Catalogue of Microorganisms (GCM) 10K type strain sequencing project: providing services to taxonomists for standard genome sequencing and annotation.</title>
        <authorList>
            <consortium name="The Broad Institute Genomics Platform"/>
            <consortium name="The Broad Institute Genome Sequencing Center for Infectious Disease"/>
            <person name="Wu L."/>
            <person name="Ma J."/>
        </authorList>
    </citation>
    <scope>NUCLEOTIDE SEQUENCE [LARGE SCALE GENOMIC DNA]</scope>
    <source>
        <strain evidence="16">TBRC 4489</strain>
    </source>
</reference>
<feature type="transmembrane region" description="Helical" evidence="13">
    <location>
        <begin position="78"/>
        <end position="96"/>
    </location>
</feature>
<evidence type="ECO:0000256" key="6">
    <source>
        <dbReference type="ARBA" id="ARBA00022692"/>
    </source>
</evidence>
<dbReference type="InterPro" id="IPR011712">
    <property type="entry name" value="Sig_transdc_His_kin_sub3_dim/P"/>
</dbReference>
<gene>
    <name evidence="15" type="ORF">ACFOWE_19870</name>
</gene>
<keyword evidence="8 15" id="KW-0418">Kinase</keyword>
<evidence type="ECO:0000256" key="3">
    <source>
        <dbReference type="ARBA" id="ARBA00012438"/>
    </source>
</evidence>
<evidence type="ECO:0000256" key="1">
    <source>
        <dbReference type="ARBA" id="ARBA00000085"/>
    </source>
</evidence>
<evidence type="ECO:0000256" key="11">
    <source>
        <dbReference type="ARBA" id="ARBA00023012"/>
    </source>
</evidence>
<dbReference type="EC" id="2.7.13.3" evidence="3"/>
<comment type="caution">
    <text evidence="15">The sequence shown here is derived from an EMBL/GenBank/DDBJ whole genome shotgun (WGS) entry which is preliminary data.</text>
</comment>
<keyword evidence="16" id="KW-1185">Reference proteome</keyword>
<dbReference type="InterPro" id="IPR036890">
    <property type="entry name" value="HATPase_C_sf"/>
</dbReference>
<dbReference type="RefSeq" id="WP_377289938.1">
    <property type="nucleotide sequence ID" value="NZ_JBHSBM010000023.1"/>
</dbReference>
<dbReference type="SMART" id="SM00304">
    <property type="entry name" value="HAMP"/>
    <property type="match status" value="1"/>
</dbReference>
<feature type="compositionally biased region" description="Gly residues" evidence="12">
    <location>
        <begin position="22"/>
        <end position="34"/>
    </location>
</feature>
<dbReference type="Gene3D" id="3.30.565.10">
    <property type="entry name" value="Histidine kinase-like ATPase, C-terminal domain"/>
    <property type="match status" value="1"/>
</dbReference>